<comment type="caution">
    <text evidence="3">The sequence shown here is derived from an EMBL/GenBank/DDBJ whole genome shotgun (WGS) entry which is preliminary data.</text>
</comment>
<keyword evidence="2" id="KW-0472">Membrane</keyword>
<accession>A0A9W9Z9G8</accession>
<organism evidence="3 4">
    <name type="scientific">Desmophyllum pertusum</name>
    <dbReference type="NCBI Taxonomy" id="174260"/>
    <lineage>
        <taxon>Eukaryota</taxon>
        <taxon>Metazoa</taxon>
        <taxon>Cnidaria</taxon>
        <taxon>Anthozoa</taxon>
        <taxon>Hexacorallia</taxon>
        <taxon>Scleractinia</taxon>
        <taxon>Caryophylliina</taxon>
        <taxon>Caryophylliidae</taxon>
        <taxon>Desmophyllum</taxon>
    </lineage>
</organism>
<keyword evidence="2" id="KW-1133">Transmembrane helix</keyword>
<feature type="transmembrane region" description="Helical" evidence="2">
    <location>
        <begin position="161"/>
        <end position="183"/>
    </location>
</feature>
<dbReference type="AlphaFoldDB" id="A0A9W9Z9G8"/>
<feature type="transmembrane region" description="Helical" evidence="2">
    <location>
        <begin position="39"/>
        <end position="59"/>
    </location>
</feature>
<name>A0A9W9Z9G8_9CNID</name>
<evidence type="ECO:0000313" key="4">
    <source>
        <dbReference type="Proteomes" id="UP001163046"/>
    </source>
</evidence>
<dbReference type="Gene3D" id="1.20.1440.80">
    <property type="entry name" value="Gap junction channel protein cysteine-rich domain"/>
    <property type="match status" value="1"/>
</dbReference>
<feature type="compositionally biased region" description="Polar residues" evidence="1">
    <location>
        <begin position="221"/>
        <end position="231"/>
    </location>
</feature>
<evidence type="ECO:0000313" key="3">
    <source>
        <dbReference type="EMBL" id="KAJ7376879.1"/>
    </source>
</evidence>
<dbReference type="EMBL" id="MU826387">
    <property type="protein sequence ID" value="KAJ7376879.1"/>
    <property type="molecule type" value="Genomic_DNA"/>
</dbReference>
<keyword evidence="4" id="KW-1185">Reference proteome</keyword>
<evidence type="ECO:0000256" key="2">
    <source>
        <dbReference type="SAM" id="Phobius"/>
    </source>
</evidence>
<proteinExistence type="predicted"/>
<feature type="region of interest" description="Disordered" evidence="1">
    <location>
        <begin position="213"/>
        <end position="239"/>
    </location>
</feature>
<keyword evidence="2" id="KW-0812">Transmembrane</keyword>
<dbReference type="Proteomes" id="UP001163046">
    <property type="component" value="Unassembled WGS sequence"/>
</dbReference>
<evidence type="ECO:0000256" key="1">
    <source>
        <dbReference type="SAM" id="MobiDB-lite"/>
    </source>
</evidence>
<gene>
    <name evidence="3" type="ORF">OS493_031757</name>
</gene>
<sequence length="430" mass="48727">MTNDRLTFNCSPKPSDFTKQLCYDKYTSTMSPLLIPRNFAIITYAVVLAGWICFMLYAAGTLRQISREQATTATDQRPQAKQNHRRRRSKFLKVYVLHVVVRLLFLGVMIGLFCSYQTLDLPSVFKCGPVVPQKNTTSTPVTETVLQCNDLHYKEKSNLNIAIVFIESSILMLGILEVIHLSLTRKTFLKKFLGNMEFNMENVPLERDVERDVKPAEVDAPSQNRSPATNENVEEEQSLAYSNAEQRQAVLKEKHNFTLSEMSVLSTKTIPEMQLDFAMFVVHAHESVLSINNDGGYSKVYRALLQATDQPQGYHMKTSSGWNEHNYMQQPQGAMTGQPVPDPPVIAGQYVVLKSKLRNGVISYQPGDVQIHWPGFEVPDYIIQVLLHAHVNTPEAGVTITKDQNGKLRWSVYPKTKKVSKRRRNTDGSQ</sequence>
<reference evidence="3" key="1">
    <citation type="submission" date="2023-01" db="EMBL/GenBank/DDBJ databases">
        <title>Genome assembly of the deep-sea coral Lophelia pertusa.</title>
        <authorList>
            <person name="Herrera S."/>
            <person name="Cordes E."/>
        </authorList>
    </citation>
    <scope>NUCLEOTIDE SEQUENCE</scope>
    <source>
        <strain evidence="3">USNM1676648</strain>
        <tissue evidence="3">Polyp</tissue>
    </source>
</reference>
<dbReference type="OrthoDB" id="5976652at2759"/>
<dbReference type="InterPro" id="IPR038359">
    <property type="entry name" value="Connexin_N_sf"/>
</dbReference>
<feature type="transmembrane region" description="Helical" evidence="2">
    <location>
        <begin position="94"/>
        <end position="113"/>
    </location>
</feature>
<protein>
    <submittedName>
        <fullName evidence="3">Uncharacterized protein</fullName>
    </submittedName>
</protein>